<dbReference type="HOGENOM" id="CLU_075057_0_0_10"/>
<dbReference type="eggNOG" id="COG2755">
    <property type="taxonomic scope" value="Bacteria"/>
</dbReference>
<name>A0A060RCP1_9BACT</name>
<proteinExistence type="predicted"/>
<dbReference type="STRING" id="1433126.BN938_1103"/>
<feature type="domain" description="GSCFA" evidence="1">
    <location>
        <begin position="22"/>
        <end position="242"/>
    </location>
</feature>
<evidence type="ECO:0000259" key="1">
    <source>
        <dbReference type="Pfam" id="PF08885"/>
    </source>
</evidence>
<dbReference type="Proteomes" id="UP000027616">
    <property type="component" value="Chromosome I"/>
</dbReference>
<dbReference type="SUPFAM" id="SSF52266">
    <property type="entry name" value="SGNH hydrolase"/>
    <property type="match status" value="1"/>
</dbReference>
<sequence>MYTTKVEIAKSRWRITPRQRGLVLGSCFAENIGGQLRESFFDVVVNPCGILFNPVSIGNSYCNIVERRKFREDELVFANGLWHSMEHHGTFSAADPAVVLGRINGEVPTHYDYVSLTLGTSWIYERQGEVVANCHKMHADEFTRRRISVEEAVASLERVAMSGAQVIVTVSPVRHLRDGLAENSLSKSILRLAAAHLCEKYDNVVYFPSYEIVNDELRDYRYYADDMLHPSAVAIKYIWQRFSETFFDSSTLDFVHQVSRLRRTLAHRQLNNDSPEYEILRLKTEAQLDELVKNFMKK</sequence>
<dbReference type="AlphaFoldDB" id="A0A060RCP1"/>
<gene>
    <name evidence="2" type="ORF">BN938_1103</name>
</gene>
<dbReference type="EMBL" id="HG934468">
    <property type="protein sequence ID" value="CDN31199.1"/>
    <property type="molecule type" value="Genomic_DNA"/>
</dbReference>
<dbReference type="InterPro" id="IPR014982">
    <property type="entry name" value="GSCFA"/>
</dbReference>
<evidence type="ECO:0000313" key="2">
    <source>
        <dbReference type="EMBL" id="CDN31199.1"/>
    </source>
</evidence>
<dbReference type="OrthoDB" id="9807687at2"/>
<dbReference type="PATRIC" id="fig|1433126.3.peg.1097"/>
<dbReference type="Pfam" id="PF08885">
    <property type="entry name" value="GSCFA"/>
    <property type="match status" value="1"/>
</dbReference>
<keyword evidence="3" id="KW-1185">Reference proteome</keyword>
<reference evidence="2 3" key="1">
    <citation type="journal article" date="2015" name="Genome Announc.">
        <title>Complete Genome Sequence of the Novel Leech Symbiont Mucinivorans hirudinis M3T.</title>
        <authorList>
            <person name="Nelson M.C."/>
            <person name="Bomar L."/>
            <person name="Graf J."/>
        </authorList>
    </citation>
    <scope>NUCLEOTIDE SEQUENCE [LARGE SCALE GENOMIC DNA]</scope>
    <source>
        <strain evidence="3">M3</strain>
    </source>
</reference>
<dbReference type="KEGG" id="rbc:BN938_1103"/>
<evidence type="ECO:0000313" key="3">
    <source>
        <dbReference type="Proteomes" id="UP000027616"/>
    </source>
</evidence>
<organism evidence="2 3">
    <name type="scientific">Mucinivorans hirudinis</name>
    <dbReference type="NCBI Taxonomy" id="1433126"/>
    <lineage>
        <taxon>Bacteria</taxon>
        <taxon>Pseudomonadati</taxon>
        <taxon>Bacteroidota</taxon>
        <taxon>Bacteroidia</taxon>
        <taxon>Bacteroidales</taxon>
        <taxon>Rikenellaceae</taxon>
        <taxon>Mucinivorans</taxon>
    </lineage>
</organism>
<accession>A0A060RCP1</accession>
<protein>
    <recommendedName>
        <fullName evidence="1">GSCFA domain-containing protein</fullName>
    </recommendedName>
</protein>